<protein>
    <submittedName>
        <fullName evidence="1">Uncharacterized protein</fullName>
    </submittedName>
</protein>
<gene>
    <name evidence="1" type="ORF">ACD_3C00212G0001</name>
</gene>
<dbReference type="SUPFAM" id="SSF53271">
    <property type="entry name" value="PRTase-like"/>
    <property type="match status" value="1"/>
</dbReference>
<reference evidence="1" key="1">
    <citation type="journal article" date="2012" name="Science">
        <title>Fermentation, hydrogen, and sulfur metabolism in multiple uncultivated bacterial phyla.</title>
        <authorList>
            <person name="Wrighton K.C."/>
            <person name="Thomas B.C."/>
            <person name="Sharon I."/>
            <person name="Miller C.S."/>
            <person name="Castelle C.J."/>
            <person name="VerBerkmoes N.C."/>
            <person name="Wilkins M.J."/>
            <person name="Hettich R.L."/>
            <person name="Lipton M.S."/>
            <person name="Williams K.H."/>
            <person name="Long P.E."/>
            <person name="Banfield J.F."/>
        </authorList>
    </citation>
    <scope>NUCLEOTIDE SEQUENCE [LARGE SCALE GENOMIC DNA]</scope>
</reference>
<dbReference type="AlphaFoldDB" id="K2FZQ7"/>
<name>K2FZQ7_9BACT</name>
<dbReference type="InterPro" id="IPR036388">
    <property type="entry name" value="WH-like_DNA-bd_sf"/>
</dbReference>
<comment type="caution">
    <text evidence="1">The sequence shown here is derived from an EMBL/GenBank/DDBJ whole genome shotgun (WGS) entry which is preliminary data.</text>
</comment>
<accession>K2FZQ7</accession>
<dbReference type="InterPro" id="IPR036390">
    <property type="entry name" value="WH_DNA-bd_sf"/>
</dbReference>
<evidence type="ECO:0000313" key="1">
    <source>
        <dbReference type="EMBL" id="EKE27402.1"/>
    </source>
</evidence>
<proteinExistence type="predicted"/>
<dbReference type="EMBL" id="AMFJ01000486">
    <property type="protein sequence ID" value="EKE27402.1"/>
    <property type="molecule type" value="Genomic_DNA"/>
</dbReference>
<dbReference type="SUPFAM" id="SSF46785">
    <property type="entry name" value="Winged helix' DNA-binding domain"/>
    <property type="match status" value="1"/>
</dbReference>
<dbReference type="InterPro" id="IPR029057">
    <property type="entry name" value="PRTase-like"/>
</dbReference>
<sequence>MAYKFSSLKAILDIFSDDSLLWVTEIATKLNKSNVIVHKYIKELVKQGKIIKIWVGPMVKYSLNRKGLKSVNIIENNQETITANFNYSDKKLLDEIFLKFSPDWRILKGYEWFIYWCKEKNMDPTLKFNSLANIYWHIQKIQDDCGVIDASKAFWKDFEKIYIDNIYYADQYNWIEFGRGKLAEMSFYWKQSQNKTLINECINEIFYKLECLINRWWYDAIAIIPWSIDRKNQFLWMLKNRLKILNTPFVNIIKYYPNSIAIPQKSLKTREQRIQNARNTIFADDDNLDNYKKILLIDDFVGSWSTINETAKKLKEWLDKKVDAFAFVWNLNLSYDVINEM</sequence>
<organism evidence="1">
    <name type="scientific">uncultured bacterium</name>
    <name type="common">gcode 4</name>
    <dbReference type="NCBI Taxonomy" id="1234023"/>
    <lineage>
        <taxon>Bacteria</taxon>
        <taxon>environmental samples</taxon>
    </lineage>
</organism>
<dbReference type="Gene3D" id="1.10.10.10">
    <property type="entry name" value="Winged helix-like DNA-binding domain superfamily/Winged helix DNA-binding domain"/>
    <property type="match status" value="1"/>
</dbReference>